<sequence length="194" mass="22613">MSKRDPIFTPELIKVLKIFLFSSLAIVFVLSFFNSYRANNSGKERTFHVADSNQLYFQNIRAIHYNRELRRDAGMVLYRHRNRLQSDSLPSLDLVILLSSVKDEAYIYFELKNADWPIQIRTDSLGVKKVFEFGNGNNQDHFDLFQKLIPAIEANAQFELVSGERTTRLWSREKEFASIKTTAEDYLSLLAYTN</sequence>
<dbReference type="Proteomes" id="UP001500469">
    <property type="component" value="Unassembled WGS sequence"/>
</dbReference>
<keyword evidence="1" id="KW-1133">Transmembrane helix</keyword>
<feature type="transmembrane region" description="Helical" evidence="1">
    <location>
        <begin position="12"/>
        <end position="33"/>
    </location>
</feature>
<name>A0ABN1MWI4_9BACT</name>
<dbReference type="RefSeq" id="WP_343848114.1">
    <property type="nucleotide sequence ID" value="NZ_BAAAFI010000002.1"/>
</dbReference>
<evidence type="ECO:0000313" key="3">
    <source>
        <dbReference type="Proteomes" id="UP001500469"/>
    </source>
</evidence>
<dbReference type="EMBL" id="BAAAFI010000002">
    <property type="protein sequence ID" value="GAA0877417.1"/>
    <property type="molecule type" value="Genomic_DNA"/>
</dbReference>
<protein>
    <submittedName>
        <fullName evidence="2">Uncharacterized protein</fullName>
    </submittedName>
</protein>
<gene>
    <name evidence="2" type="ORF">GCM10009119_03850</name>
</gene>
<keyword evidence="1" id="KW-0812">Transmembrane</keyword>
<keyword evidence="3" id="KW-1185">Reference proteome</keyword>
<organism evidence="2 3">
    <name type="scientific">Algoriphagus jejuensis</name>
    <dbReference type="NCBI Taxonomy" id="419934"/>
    <lineage>
        <taxon>Bacteria</taxon>
        <taxon>Pseudomonadati</taxon>
        <taxon>Bacteroidota</taxon>
        <taxon>Cytophagia</taxon>
        <taxon>Cytophagales</taxon>
        <taxon>Cyclobacteriaceae</taxon>
        <taxon>Algoriphagus</taxon>
    </lineage>
</organism>
<proteinExistence type="predicted"/>
<evidence type="ECO:0000256" key="1">
    <source>
        <dbReference type="SAM" id="Phobius"/>
    </source>
</evidence>
<comment type="caution">
    <text evidence="2">The sequence shown here is derived from an EMBL/GenBank/DDBJ whole genome shotgun (WGS) entry which is preliminary data.</text>
</comment>
<keyword evidence="1" id="KW-0472">Membrane</keyword>
<evidence type="ECO:0000313" key="2">
    <source>
        <dbReference type="EMBL" id="GAA0877417.1"/>
    </source>
</evidence>
<reference evidence="2 3" key="1">
    <citation type="journal article" date="2019" name="Int. J. Syst. Evol. Microbiol.">
        <title>The Global Catalogue of Microorganisms (GCM) 10K type strain sequencing project: providing services to taxonomists for standard genome sequencing and annotation.</title>
        <authorList>
            <consortium name="The Broad Institute Genomics Platform"/>
            <consortium name="The Broad Institute Genome Sequencing Center for Infectious Disease"/>
            <person name="Wu L."/>
            <person name="Ma J."/>
        </authorList>
    </citation>
    <scope>NUCLEOTIDE SEQUENCE [LARGE SCALE GENOMIC DNA]</scope>
    <source>
        <strain evidence="2 3">JCM 16112</strain>
    </source>
</reference>
<accession>A0ABN1MWI4</accession>